<dbReference type="GO" id="GO:0008270">
    <property type="term" value="F:zinc ion binding"/>
    <property type="evidence" value="ECO:0007669"/>
    <property type="project" value="UniProtKB-UniRule"/>
</dbReference>
<dbReference type="HAMAP" id="MF_01677">
    <property type="entry name" value="Salvage_MtnB"/>
    <property type="match status" value="1"/>
</dbReference>
<feature type="binding site" evidence="6">
    <location>
        <position position="97"/>
    </location>
    <ligand>
        <name>Zn(2+)</name>
        <dbReference type="ChEBI" id="CHEBI:29105"/>
    </ligand>
</feature>
<comment type="similarity">
    <text evidence="6">Belongs to the aldolase class II family. MtnB subfamily.</text>
</comment>
<name>A0A7L6AVE8_9GAMM</name>
<dbReference type="EC" id="4.2.1.109" evidence="6"/>
<dbReference type="InterPro" id="IPR001303">
    <property type="entry name" value="Aldolase_II/adducin_N"/>
</dbReference>
<dbReference type="SUPFAM" id="SSF53639">
    <property type="entry name" value="AraD/HMP-PK domain-like"/>
    <property type="match status" value="1"/>
</dbReference>
<comment type="catalytic activity">
    <reaction evidence="6">
        <text>5-(methylsulfanyl)-D-ribulose 1-phosphate = 5-methylsulfanyl-2,3-dioxopentyl phosphate + H2O</text>
        <dbReference type="Rhea" id="RHEA:15549"/>
        <dbReference type="ChEBI" id="CHEBI:15377"/>
        <dbReference type="ChEBI" id="CHEBI:58548"/>
        <dbReference type="ChEBI" id="CHEBI:58828"/>
        <dbReference type="EC" id="4.2.1.109"/>
    </reaction>
</comment>
<dbReference type="UniPathway" id="UPA00904">
    <property type="reaction ID" value="UER00875"/>
</dbReference>
<feature type="binding site" evidence="6">
    <location>
        <position position="99"/>
    </location>
    <ligand>
        <name>Zn(2+)</name>
        <dbReference type="ChEBI" id="CHEBI:29105"/>
    </ligand>
</feature>
<keyword evidence="3 6" id="KW-0862">Zinc</keyword>
<dbReference type="GO" id="GO:0005737">
    <property type="term" value="C:cytoplasm"/>
    <property type="evidence" value="ECO:0007669"/>
    <property type="project" value="UniProtKB-UniRule"/>
</dbReference>
<dbReference type="Gene3D" id="3.40.225.10">
    <property type="entry name" value="Class II aldolase/adducin N-terminal domain"/>
    <property type="match status" value="1"/>
</dbReference>
<evidence type="ECO:0000256" key="1">
    <source>
        <dbReference type="ARBA" id="ARBA00022605"/>
    </source>
</evidence>
<comment type="pathway">
    <text evidence="6">Amino-acid biosynthesis; L-methionine biosynthesis via salvage pathway; L-methionine from S-methyl-5-thio-alpha-D-ribose 1-phosphate: step 2/6.</text>
</comment>
<keyword evidence="9" id="KW-1185">Reference proteome</keyword>
<protein>
    <recommendedName>
        <fullName evidence="6">Methylthioribulose-1-phosphate dehydratase</fullName>
        <shortName evidence="6">MTRu-1-P dehydratase</shortName>
        <ecNumber evidence="6">4.2.1.109</ecNumber>
    </recommendedName>
</protein>
<dbReference type="InterPro" id="IPR017714">
    <property type="entry name" value="MethylthioRu-1-P_deHdtase_MtnB"/>
</dbReference>
<evidence type="ECO:0000256" key="6">
    <source>
        <dbReference type="HAMAP-Rule" id="MF_01677"/>
    </source>
</evidence>
<comment type="cofactor">
    <cofactor evidence="6">
        <name>Zn(2+)</name>
        <dbReference type="ChEBI" id="CHEBI:29105"/>
    </cofactor>
    <text evidence="6">Binds 1 zinc ion per subunit.</text>
</comment>
<keyword evidence="2 6" id="KW-0479">Metal-binding</keyword>
<evidence type="ECO:0000256" key="4">
    <source>
        <dbReference type="ARBA" id="ARBA00023167"/>
    </source>
</evidence>
<dbReference type="GO" id="GO:0019509">
    <property type="term" value="P:L-methionine salvage from methylthioadenosine"/>
    <property type="evidence" value="ECO:0007669"/>
    <property type="project" value="UniProtKB-UniRule"/>
</dbReference>
<dbReference type="GO" id="GO:0005996">
    <property type="term" value="P:monosaccharide metabolic process"/>
    <property type="evidence" value="ECO:0007669"/>
    <property type="project" value="UniProtKB-ARBA"/>
</dbReference>
<dbReference type="Pfam" id="PF00596">
    <property type="entry name" value="Aldolase_II"/>
    <property type="match status" value="1"/>
</dbReference>
<feature type="domain" description="Class II aldolase/adducin N-terminal" evidence="7">
    <location>
        <begin position="10"/>
        <end position="197"/>
    </location>
</feature>
<dbReference type="AlphaFoldDB" id="A0A7L6AVE8"/>
<dbReference type="InterPro" id="IPR036409">
    <property type="entry name" value="Aldolase_II/adducin_N_sf"/>
</dbReference>
<dbReference type="NCBIfam" id="NF006672">
    <property type="entry name" value="PRK09220.1"/>
    <property type="match status" value="1"/>
</dbReference>
<evidence type="ECO:0000313" key="8">
    <source>
        <dbReference type="EMBL" id="QLQ33124.1"/>
    </source>
</evidence>
<dbReference type="EMBL" id="CP059265">
    <property type="protein sequence ID" value="QLQ33124.1"/>
    <property type="molecule type" value="Genomic_DNA"/>
</dbReference>
<evidence type="ECO:0000256" key="3">
    <source>
        <dbReference type="ARBA" id="ARBA00022833"/>
    </source>
</evidence>
<comment type="function">
    <text evidence="6">Catalyzes the dehydration of methylthioribulose-1-phosphate (MTRu-1-P) into 2,3-diketo-5-methylthiopentyl-1-phosphate (DK-MTP-1-P).</text>
</comment>
<dbReference type="PANTHER" id="PTHR10640">
    <property type="entry name" value="METHYLTHIORIBULOSE-1-PHOSPHATE DEHYDRATASE"/>
    <property type="match status" value="1"/>
</dbReference>
<sequence>MSDALSRLCGELVAAGQFFHSRGWVPATSSNFSARLDAETLLITSSGQHKGRLDAEAGFLRVDLQGVSLDAGKRPSAETGLHTLMYRRDPAMGCVLHTHSVNATVLSMRMRQVVLEGYEVQKAFPGVETHEGSLLIPVFPNSQDISALAREVDAWLEANPQTVGYLICGHGLYTWGATVADAQRHVEALEFLFECHYRQLLLDR</sequence>
<dbReference type="PANTHER" id="PTHR10640:SF7">
    <property type="entry name" value="METHYLTHIORIBULOSE-1-PHOSPHATE DEHYDRATASE"/>
    <property type="match status" value="1"/>
</dbReference>
<keyword evidence="4 6" id="KW-0486">Methionine biosynthesis</keyword>
<evidence type="ECO:0000259" key="7">
    <source>
        <dbReference type="SMART" id="SM01007"/>
    </source>
</evidence>
<accession>A0A7L6AVE8</accession>
<dbReference type="GO" id="GO:0046570">
    <property type="term" value="F:methylthioribulose 1-phosphate dehydratase activity"/>
    <property type="evidence" value="ECO:0007669"/>
    <property type="project" value="UniProtKB-UniRule"/>
</dbReference>
<evidence type="ECO:0000313" key="9">
    <source>
        <dbReference type="Proteomes" id="UP000510621"/>
    </source>
</evidence>
<evidence type="ECO:0000256" key="5">
    <source>
        <dbReference type="ARBA" id="ARBA00023239"/>
    </source>
</evidence>
<dbReference type="NCBIfam" id="TIGR03328">
    <property type="entry name" value="salvage_mtnB"/>
    <property type="match status" value="1"/>
</dbReference>
<dbReference type="SMART" id="SM01007">
    <property type="entry name" value="Aldolase_II"/>
    <property type="match status" value="1"/>
</dbReference>
<evidence type="ECO:0000256" key="2">
    <source>
        <dbReference type="ARBA" id="ARBA00022723"/>
    </source>
</evidence>
<dbReference type="Proteomes" id="UP000510621">
    <property type="component" value="Chromosome"/>
</dbReference>
<reference evidence="8" key="1">
    <citation type="submission" date="2020-06" db="EMBL/GenBank/DDBJ databases">
        <title>Analysis procedures for assessing recovery of high quality, complete, closed genomes from Nanopore long read metagenome sequencing.</title>
        <authorList>
            <person name="Bessarab I."/>
            <person name="Arumugam K."/>
            <person name="Haryono M."/>
            <person name="Liu X."/>
            <person name="Roy S."/>
            <person name="Zuniga-Montanez R.E."/>
            <person name="Qiu G."/>
            <person name="Drautz-Moses D.I."/>
            <person name="Law Y.Y."/>
            <person name="Wuertz S."/>
            <person name="Lauro F.M."/>
            <person name="Huson D.H."/>
            <person name="Williams R.B."/>
        </authorList>
    </citation>
    <scope>NUCLEOTIDE SEQUENCE [LARGE SCALE GENOMIC DNA]</scope>
    <source>
        <strain evidence="8">SSD2</strain>
    </source>
</reference>
<keyword evidence="1 6" id="KW-0028">Amino-acid biosynthesis</keyword>
<gene>
    <name evidence="6" type="primary">mtnB</name>
    <name evidence="8" type="ORF">HZT40_17745</name>
</gene>
<organism evidence="8 9">
    <name type="scientific">Candidatus Thiothrix singaporensis</name>
    <dbReference type="NCBI Taxonomy" id="2799669"/>
    <lineage>
        <taxon>Bacteria</taxon>
        <taxon>Pseudomonadati</taxon>
        <taxon>Pseudomonadota</taxon>
        <taxon>Gammaproteobacteria</taxon>
        <taxon>Thiotrichales</taxon>
        <taxon>Thiotrichaceae</taxon>
        <taxon>Thiothrix</taxon>
    </lineage>
</organism>
<dbReference type="KEGG" id="this:HZT40_17745"/>
<keyword evidence="5 6" id="KW-0456">Lyase</keyword>
<proteinExistence type="inferred from homology"/>